<reference evidence="1 2" key="1">
    <citation type="submission" date="2019-04" db="EMBL/GenBank/DDBJ databases">
        <title>Draft genome sequence of Youngimonas vesicularis.</title>
        <authorList>
            <person name="Hameed A."/>
        </authorList>
    </citation>
    <scope>NUCLEOTIDE SEQUENCE [LARGE SCALE GENOMIC DNA]</scope>
    <source>
        <strain evidence="1 2">CC-AMW-E</strain>
    </source>
</reference>
<name>A0A4S3MBA4_9RHOB</name>
<dbReference type="InterPro" id="IPR025638">
    <property type="entry name" value="DUF4336"/>
</dbReference>
<evidence type="ECO:0000313" key="2">
    <source>
        <dbReference type="Proteomes" id="UP000306113"/>
    </source>
</evidence>
<dbReference type="Proteomes" id="UP000306113">
    <property type="component" value="Unassembled WGS sequence"/>
</dbReference>
<dbReference type="PANTHER" id="PTHR33835:SF1">
    <property type="entry name" value="METALLO-BETA-LACTAMASE DOMAIN-CONTAINING PROTEIN"/>
    <property type="match status" value="1"/>
</dbReference>
<dbReference type="InterPro" id="IPR036866">
    <property type="entry name" value="RibonucZ/Hydroxyglut_hydro"/>
</dbReference>
<keyword evidence="2" id="KW-1185">Reference proteome</keyword>
<accession>A0A4S3MBA4</accession>
<evidence type="ECO:0000313" key="1">
    <source>
        <dbReference type="EMBL" id="THD75913.1"/>
    </source>
</evidence>
<dbReference type="RefSeq" id="WP_136338274.1">
    <property type="nucleotide sequence ID" value="NZ_SSMD01000002.1"/>
</dbReference>
<gene>
    <name evidence="1" type="ORF">E7681_05560</name>
</gene>
<dbReference type="SUPFAM" id="SSF56281">
    <property type="entry name" value="Metallo-hydrolase/oxidoreductase"/>
    <property type="match status" value="1"/>
</dbReference>
<dbReference type="EMBL" id="SSMD01000002">
    <property type="protein sequence ID" value="THD75913.1"/>
    <property type="molecule type" value="Genomic_DNA"/>
</dbReference>
<protein>
    <submittedName>
        <fullName evidence="1">DUF4336 domain-containing protein</fullName>
    </submittedName>
</protein>
<organism evidence="1 2">
    <name type="scientific">Thalassobius vesicularis</name>
    <dbReference type="NCBI Taxonomy" id="1294297"/>
    <lineage>
        <taxon>Bacteria</taxon>
        <taxon>Pseudomonadati</taxon>
        <taxon>Pseudomonadota</taxon>
        <taxon>Alphaproteobacteria</taxon>
        <taxon>Rhodobacterales</taxon>
        <taxon>Roseobacteraceae</taxon>
        <taxon>Thalassovita</taxon>
    </lineage>
</organism>
<dbReference type="Pfam" id="PF14234">
    <property type="entry name" value="DUF4336"/>
    <property type="match status" value="1"/>
</dbReference>
<proteinExistence type="predicted"/>
<dbReference type="AlphaFoldDB" id="A0A4S3MBA4"/>
<comment type="caution">
    <text evidence="1">The sequence shown here is derived from an EMBL/GenBank/DDBJ whole genome shotgun (WGS) entry which is preliminary data.</text>
</comment>
<sequence>MTGYEPLNTLKPVAQDIWLIDGPAIRFYGMPFSTRATVIRLADGGLWVHSPTQLTEGLRAELGALGPVRHLIAPNWIHYAWVHHWQVAWPAAQAWAAPGVTDRAARKGVPVKFDHALGDQAPADWAGQIEQMIVKGSFVHREAVFFHTASRTLILTDLIENFEPAKLPWWMRIATRIGGIQAPDGAMPRDMRLTFRNHFDALSDCVNRMVAWGPERVILAHGEWFRQDGAARLKRAFRWLPQQRG</sequence>
<dbReference type="PANTHER" id="PTHR33835">
    <property type="entry name" value="YALI0C07656P"/>
    <property type="match status" value="1"/>
</dbReference>
<dbReference type="OrthoDB" id="450111at2"/>